<dbReference type="PATRIC" id="fig|768706.3.peg.914"/>
<dbReference type="Proteomes" id="UP000006346">
    <property type="component" value="Chromosome"/>
</dbReference>
<protein>
    <submittedName>
        <fullName evidence="3">Phage integrase family protein</fullName>
    </submittedName>
</protein>
<reference evidence="3 4" key="2">
    <citation type="journal article" date="2012" name="J. Bacteriol.">
        <title>Complete genome sequences of Desulfosporosinus orientis DSM765T, Desulfosporosinus youngiae DSM17734T, Desulfosporosinus meridiei DSM13257T, and Desulfosporosinus acidiphilus DSM22704T.</title>
        <authorList>
            <person name="Pester M."/>
            <person name="Brambilla E."/>
            <person name="Alazard D."/>
            <person name="Rattei T."/>
            <person name="Weinmaier T."/>
            <person name="Han J."/>
            <person name="Lucas S."/>
            <person name="Lapidus A."/>
            <person name="Cheng J.F."/>
            <person name="Goodwin L."/>
            <person name="Pitluck S."/>
            <person name="Peters L."/>
            <person name="Ovchinnikova G."/>
            <person name="Teshima H."/>
            <person name="Detter J.C."/>
            <person name="Han C.S."/>
            <person name="Tapia R."/>
            <person name="Land M.L."/>
            <person name="Hauser L."/>
            <person name="Kyrpides N.C."/>
            <person name="Ivanova N.N."/>
            <person name="Pagani I."/>
            <person name="Huntmann M."/>
            <person name="Wei C.L."/>
            <person name="Davenport K.W."/>
            <person name="Daligault H."/>
            <person name="Chain P.S."/>
            <person name="Chen A."/>
            <person name="Mavromatis K."/>
            <person name="Markowitz V."/>
            <person name="Szeto E."/>
            <person name="Mikhailova N."/>
            <person name="Pati A."/>
            <person name="Wagner M."/>
            <person name="Woyke T."/>
            <person name="Ollivier B."/>
            <person name="Klenk H.P."/>
            <person name="Spring S."/>
            <person name="Loy A."/>
        </authorList>
    </citation>
    <scope>NUCLEOTIDE SEQUENCE [LARGE SCALE GENOMIC DNA]</scope>
    <source>
        <strain evidence="4">ATCC 19365 / DSM 765 / NCIMB 8382 / VKM B-1628</strain>
    </source>
</reference>
<dbReference type="InterPro" id="IPR013762">
    <property type="entry name" value="Integrase-like_cat_sf"/>
</dbReference>
<dbReference type="GO" id="GO:0015074">
    <property type="term" value="P:DNA integration"/>
    <property type="evidence" value="ECO:0007669"/>
    <property type="project" value="InterPro"/>
</dbReference>
<evidence type="ECO:0000313" key="3">
    <source>
        <dbReference type="EMBL" id="AET66622.1"/>
    </source>
</evidence>
<dbReference type="InterPro" id="IPR011010">
    <property type="entry name" value="DNA_brk_join_enz"/>
</dbReference>
<accession>G7W5H5</accession>
<dbReference type="HOGENOM" id="CLU_563527_0_0_9"/>
<feature type="domain" description="Tyr recombinase" evidence="2">
    <location>
        <begin position="185"/>
        <end position="358"/>
    </location>
</feature>
<name>G7W5H5_DESOD</name>
<dbReference type="PANTHER" id="PTHR30349:SF86">
    <property type="entry name" value="INTEGRASE_RECOMBINASE AQ_AA09-RELATED"/>
    <property type="match status" value="1"/>
</dbReference>
<dbReference type="OrthoDB" id="283809at2"/>
<evidence type="ECO:0000256" key="1">
    <source>
        <dbReference type="ARBA" id="ARBA00023172"/>
    </source>
</evidence>
<dbReference type="AlphaFoldDB" id="G7W5H5"/>
<dbReference type="PANTHER" id="PTHR30349">
    <property type="entry name" value="PHAGE INTEGRASE-RELATED"/>
    <property type="match status" value="1"/>
</dbReference>
<evidence type="ECO:0000313" key="4">
    <source>
        <dbReference type="Proteomes" id="UP000006346"/>
    </source>
</evidence>
<dbReference type="SUPFAM" id="SSF56349">
    <property type="entry name" value="DNA breaking-rejoining enzymes"/>
    <property type="match status" value="1"/>
</dbReference>
<dbReference type="STRING" id="768706.Desor_0946"/>
<dbReference type="KEGG" id="dor:Desor_0946"/>
<keyword evidence="4" id="KW-1185">Reference proteome</keyword>
<dbReference type="EMBL" id="CP003108">
    <property type="protein sequence ID" value="AET66622.1"/>
    <property type="molecule type" value="Genomic_DNA"/>
</dbReference>
<gene>
    <name evidence="3" type="ordered locus">Desor_0946</name>
</gene>
<reference evidence="4" key="1">
    <citation type="submission" date="2011-11" db="EMBL/GenBank/DDBJ databases">
        <title>Complete sequence of Desulfosporosinus orientis DSM 765.</title>
        <authorList>
            <person name="Lucas S."/>
            <person name="Han J."/>
            <person name="Lapidus A."/>
            <person name="Cheng J.-F."/>
            <person name="Goodwin L."/>
            <person name="Pitluck S."/>
            <person name="Peters L."/>
            <person name="Ovchinnikova G."/>
            <person name="Teshima H."/>
            <person name="Detter J.C."/>
            <person name="Han C."/>
            <person name="Tapia R."/>
            <person name="Land M."/>
            <person name="Hauser L."/>
            <person name="Kyrpides N."/>
            <person name="Ivanova N."/>
            <person name="Pagani I."/>
            <person name="Pester M."/>
            <person name="Spring S."/>
            <person name="Ollivier B."/>
            <person name="Rattei T."/>
            <person name="Klenk H.-P."/>
            <person name="Wagner M."/>
            <person name="Loy A."/>
            <person name="Woyke T."/>
        </authorList>
    </citation>
    <scope>NUCLEOTIDE SEQUENCE [LARGE SCALE GENOMIC DNA]</scope>
    <source>
        <strain evidence="4">ATCC 19365 / DSM 765 / NCIMB 8382 / VKM B-1628</strain>
    </source>
</reference>
<dbReference type="InterPro" id="IPR002104">
    <property type="entry name" value="Integrase_catalytic"/>
</dbReference>
<organism evidence="3 4">
    <name type="scientific">Desulfosporosinus orientis (strain ATCC 19365 / DSM 765 / NCIMB 8382 / VKM B-1628 / Singapore I)</name>
    <name type="common">Desulfotomaculum orientis</name>
    <dbReference type="NCBI Taxonomy" id="768706"/>
    <lineage>
        <taxon>Bacteria</taxon>
        <taxon>Bacillati</taxon>
        <taxon>Bacillota</taxon>
        <taxon>Clostridia</taxon>
        <taxon>Eubacteriales</taxon>
        <taxon>Desulfitobacteriaceae</taxon>
        <taxon>Desulfosporosinus</taxon>
    </lineage>
</organism>
<evidence type="ECO:0000259" key="2">
    <source>
        <dbReference type="Pfam" id="PF00589"/>
    </source>
</evidence>
<dbReference type="GO" id="GO:0006310">
    <property type="term" value="P:DNA recombination"/>
    <property type="evidence" value="ECO:0007669"/>
    <property type="project" value="UniProtKB-KW"/>
</dbReference>
<dbReference type="RefSeq" id="WP_014183444.1">
    <property type="nucleotide sequence ID" value="NC_016584.1"/>
</dbReference>
<sequence length="484" mass="56038">MPVFDKWYVAQNRRNHSTAYKSDDYVPFDFTRVKDHTMRKELKEWVFLSDKSLKTLKNMVNCVFLFFEFVEGDEIKKFRSNIVSISDYINEKNNFIINESNVMVFRQFGKQSFDSEETLNSYISSIRSFVKYIDSKHIYPISSGIYDFLTVKTSKGLSGKKIEDEDLRKMVLAFKDNMIKGNYIDKLFWIFMHLMLTTNFRPNDICSLKINCIADAMKTGDKVLQSKDKSIKLKTKTSRGKEIDVNPSEYTIRAINEAILVTDFIRKSGKKNQLGDYIFIQKDPHGNTAGINYDLFYRKFKQITGGLELKGGPYTVNNCRHTYMTKLFEEAVKNGNVYKSIIATGHRDYATTIKHYIKPEISDYLEAFYGVTLGNITLKGEIVANLEDSMEDLPKDIREITVKSGCGFCKGNITIRCIDCLLCSNFIVTIDRIPYFENSIEEINLKIQNQSILHEKEHLLSIKKLYVSYLAELVTLKENEEAEI</sequence>
<dbReference type="InterPro" id="IPR050090">
    <property type="entry name" value="Tyrosine_recombinase_XerCD"/>
</dbReference>
<dbReference type="Pfam" id="PF00589">
    <property type="entry name" value="Phage_integrase"/>
    <property type="match status" value="1"/>
</dbReference>
<dbReference type="eggNOG" id="ENOG5032TH4">
    <property type="taxonomic scope" value="Bacteria"/>
</dbReference>
<keyword evidence="1" id="KW-0233">DNA recombination</keyword>
<proteinExistence type="predicted"/>
<dbReference type="Gene3D" id="1.10.443.10">
    <property type="entry name" value="Intergrase catalytic core"/>
    <property type="match status" value="1"/>
</dbReference>
<dbReference type="GO" id="GO:0003677">
    <property type="term" value="F:DNA binding"/>
    <property type="evidence" value="ECO:0007669"/>
    <property type="project" value="InterPro"/>
</dbReference>